<protein>
    <recommendedName>
        <fullName evidence="2">U-box domain-containing protein</fullName>
    </recommendedName>
</protein>
<evidence type="ECO:0000313" key="4">
    <source>
        <dbReference type="Proteomes" id="UP000054498"/>
    </source>
</evidence>
<keyword evidence="4" id="KW-1185">Reference proteome</keyword>
<dbReference type="SMART" id="SM00504">
    <property type="entry name" value="Ubox"/>
    <property type="match status" value="1"/>
</dbReference>
<dbReference type="PANTHER" id="PTHR46573:SF1">
    <property type="entry name" value="WD REPEAT, SAM AND U-BOX DOMAIN-CONTAINING PROTEIN 1"/>
    <property type="match status" value="1"/>
</dbReference>
<dbReference type="RefSeq" id="XP_013904876.1">
    <property type="nucleotide sequence ID" value="XM_014049422.1"/>
</dbReference>
<dbReference type="PROSITE" id="PS51698">
    <property type="entry name" value="U_BOX"/>
    <property type="match status" value="1"/>
</dbReference>
<dbReference type="InterPro" id="IPR052085">
    <property type="entry name" value="WD-SAM-U-box"/>
</dbReference>
<keyword evidence="1" id="KW-0812">Transmembrane</keyword>
<evidence type="ECO:0000313" key="3">
    <source>
        <dbReference type="EMBL" id="KIZ05857.1"/>
    </source>
</evidence>
<dbReference type="SUPFAM" id="SSF57850">
    <property type="entry name" value="RING/U-box"/>
    <property type="match status" value="1"/>
</dbReference>
<organism evidence="3 4">
    <name type="scientific">Monoraphidium neglectum</name>
    <dbReference type="NCBI Taxonomy" id="145388"/>
    <lineage>
        <taxon>Eukaryota</taxon>
        <taxon>Viridiplantae</taxon>
        <taxon>Chlorophyta</taxon>
        <taxon>core chlorophytes</taxon>
        <taxon>Chlorophyceae</taxon>
        <taxon>CS clade</taxon>
        <taxon>Sphaeropleales</taxon>
        <taxon>Selenastraceae</taxon>
        <taxon>Monoraphidium</taxon>
    </lineage>
</organism>
<dbReference type="GO" id="GO:0016567">
    <property type="term" value="P:protein ubiquitination"/>
    <property type="evidence" value="ECO:0007669"/>
    <property type="project" value="UniProtKB-UniPathway"/>
</dbReference>
<dbReference type="GO" id="GO:0004842">
    <property type="term" value="F:ubiquitin-protein transferase activity"/>
    <property type="evidence" value="ECO:0007669"/>
    <property type="project" value="InterPro"/>
</dbReference>
<proteinExistence type="predicted"/>
<dbReference type="Proteomes" id="UP000054498">
    <property type="component" value="Unassembled WGS sequence"/>
</dbReference>
<evidence type="ECO:0000256" key="1">
    <source>
        <dbReference type="SAM" id="Phobius"/>
    </source>
</evidence>
<gene>
    <name evidence="3" type="ORF">MNEG_2098</name>
</gene>
<dbReference type="CDD" id="cd16655">
    <property type="entry name" value="RING-Ubox_WDSUB1-like"/>
    <property type="match status" value="1"/>
</dbReference>
<evidence type="ECO:0000259" key="2">
    <source>
        <dbReference type="PROSITE" id="PS51698"/>
    </source>
</evidence>
<dbReference type="InterPro" id="IPR013083">
    <property type="entry name" value="Znf_RING/FYVE/PHD"/>
</dbReference>
<dbReference type="GeneID" id="25734976"/>
<dbReference type="KEGG" id="mng:MNEG_2098"/>
<dbReference type="PANTHER" id="PTHR46573">
    <property type="entry name" value="WD REPEAT, SAM AND U-BOX DOMAIN-CONTAINING PROTEIN 1"/>
    <property type="match status" value="1"/>
</dbReference>
<feature type="domain" description="U-box" evidence="2">
    <location>
        <begin position="325"/>
        <end position="398"/>
    </location>
</feature>
<feature type="transmembrane region" description="Helical" evidence="1">
    <location>
        <begin position="91"/>
        <end position="113"/>
    </location>
</feature>
<dbReference type="UniPathway" id="UPA00143"/>
<dbReference type="Gene3D" id="3.30.40.10">
    <property type="entry name" value="Zinc/RING finger domain, C3HC4 (zinc finger)"/>
    <property type="match status" value="1"/>
</dbReference>
<reference evidence="3 4" key="1">
    <citation type="journal article" date="2013" name="BMC Genomics">
        <title>Reconstruction of the lipid metabolism for the microalga Monoraphidium neglectum from its genome sequence reveals characteristics suitable for biofuel production.</title>
        <authorList>
            <person name="Bogen C."/>
            <person name="Al-Dilaimi A."/>
            <person name="Albersmeier A."/>
            <person name="Wichmann J."/>
            <person name="Grundmann M."/>
            <person name="Rupp O."/>
            <person name="Lauersen K.J."/>
            <person name="Blifernez-Klassen O."/>
            <person name="Kalinowski J."/>
            <person name="Goesmann A."/>
            <person name="Mussgnug J.H."/>
            <person name="Kruse O."/>
        </authorList>
    </citation>
    <scope>NUCLEOTIDE SEQUENCE [LARGE SCALE GENOMIC DNA]</scope>
    <source>
        <strain evidence="3 4">SAG 48.87</strain>
    </source>
</reference>
<dbReference type="InterPro" id="IPR003613">
    <property type="entry name" value="Ubox_domain"/>
</dbReference>
<dbReference type="OrthoDB" id="548197at2759"/>
<accession>A0A0D2MZX5</accession>
<keyword evidence="1" id="KW-1133">Transmembrane helix</keyword>
<keyword evidence="1" id="KW-0472">Membrane</keyword>
<dbReference type="EMBL" id="KK100447">
    <property type="protein sequence ID" value="KIZ05857.1"/>
    <property type="molecule type" value="Genomic_DNA"/>
</dbReference>
<name>A0A0D2MZX5_9CHLO</name>
<dbReference type="AlphaFoldDB" id="A0A0D2MZX5"/>
<dbReference type="Pfam" id="PF04564">
    <property type="entry name" value="U-box"/>
    <property type="match status" value="1"/>
</dbReference>
<sequence length="402" mass="42636">MRRRVESHIIFGDQQGQYVTMARLMRSADASRPSAQHAAGHASAATSVLAHHGSSGGSSGGAAIYDPWLASLPAVSRALARLRARHAAPGAAWRALVAAALLGANAAALYYVARRAYLAYQEQQQQQQQQEQHKAGDEQQAEITRVALAYLQRLWDVALQASAAGAPPDLGPPDEEGVFTYHGRGGAKLYFRVAPRPFKDAAPHAGPPLWQWSTSRRLWLPTSAADSIWCASGDQGGSPCLGGRLLIRRLELESQLARGASCRVARAAAEPLRALPPLEIPAIALRPRNGTNGKAGHGAALGIVAAAAAGVAGGAAALSGQLLPDIPDSFLCPLSQRVMTDPVVTPGGVTYDRAALSDWIRRKGTDPVTGHPLSICNCYSNLNLRDQICGHFLVREQLQDAY</sequence>